<protein>
    <submittedName>
        <fullName evidence="10">Mechanosensitive ion channel family protein</fullName>
    </submittedName>
</protein>
<dbReference type="InterPro" id="IPR011066">
    <property type="entry name" value="MscS_channel_C_sf"/>
</dbReference>
<evidence type="ECO:0000256" key="1">
    <source>
        <dbReference type="ARBA" id="ARBA00004651"/>
    </source>
</evidence>
<gene>
    <name evidence="10" type="ORF">IAD31_01425</name>
</gene>
<dbReference type="PROSITE" id="PS01246">
    <property type="entry name" value="UPF0003"/>
    <property type="match status" value="1"/>
</dbReference>
<dbReference type="InterPro" id="IPR006686">
    <property type="entry name" value="MscS_channel_CS"/>
</dbReference>
<dbReference type="InterPro" id="IPR023408">
    <property type="entry name" value="MscS_beta-dom_sf"/>
</dbReference>
<evidence type="ECO:0000256" key="2">
    <source>
        <dbReference type="ARBA" id="ARBA00008017"/>
    </source>
</evidence>
<evidence type="ECO:0000259" key="8">
    <source>
        <dbReference type="Pfam" id="PF00924"/>
    </source>
</evidence>
<evidence type="ECO:0000256" key="4">
    <source>
        <dbReference type="ARBA" id="ARBA00022692"/>
    </source>
</evidence>
<evidence type="ECO:0000256" key="5">
    <source>
        <dbReference type="ARBA" id="ARBA00022989"/>
    </source>
</evidence>
<feature type="transmembrane region" description="Helical" evidence="7">
    <location>
        <begin position="63"/>
        <end position="83"/>
    </location>
</feature>
<dbReference type="Pfam" id="PF00924">
    <property type="entry name" value="MS_channel_2nd"/>
    <property type="match status" value="1"/>
</dbReference>
<comment type="caution">
    <text evidence="10">The sequence shown here is derived from an EMBL/GenBank/DDBJ whole genome shotgun (WGS) entry which is preliminary data.</text>
</comment>
<evidence type="ECO:0000259" key="9">
    <source>
        <dbReference type="Pfam" id="PF21082"/>
    </source>
</evidence>
<dbReference type="SUPFAM" id="SSF82861">
    <property type="entry name" value="Mechanosensitive channel protein MscS (YggB), transmembrane region"/>
    <property type="match status" value="1"/>
</dbReference>
<accession>A0A9D0YQZ0</accession>
<dbReference type="EMBL" id="DVFO01000010">
    <property type="protein sequence ID" value="HIQ60252.1"/>
    <property type="molecule type" value="Genomic_DNA"/>
</dbReference>
<dbReference type="Proteomes" id="UP000886879">
    <property type="component" value="Unassembled WGS sequence"/>
</dbReference>
<dbReference type="Gene3D" id="2.30.30.60">
    <property type="match status" value="1"/>
</dbReference>
<keyword evidence="4 7" id="KW-0812">Transmembrane</keyword>
<evidence type="ECO:0000313" key="11">
    <source>
        <dbReference type="Proteomes" id="UP000886879"/>
    </source>
</evidence>
<evidence type="ECO:0000256" key="7">
    <source>
        <dbReference type="SAM" id="Phobius"/>
    </source>
</evidence>
<comment type="subcellular location">
    <subcellularLocation>
        <location evidence="1">Cell membrane</location>
        <topology evidence="1">Multi-pass membrane protein</topology>
    </subcellularLocation>
</comment>
<dbReference type="AlphaFoldDB" id="A0A9D0YQZ0"/>
<feature type="transmembrane region" description="Helical" evidence="7">
    <location>
        <begin position="20"/>
        <end position="42"/>
    </location>
</feature>
<dbReference type="Gene3D" id="1.10.287.1260">
    <property type="match status" value="1"/>
</dbReference>
<dbReference type="InterPro" id="IPR049278">
    <property type="entry name" value="MS_channel_C"/>
</dbReference>
<dbReference type="Gene3D" id="3.30.70.100">
    <property type="match status" value="1"/>
</dbReference>
<dbReference type="GO" id="GO:0005886">
    <property type="term" value="C:plasma membrane"/>
    <property type="evidence" value="ECO:0007669"/>
    <property type="project" value="UniProtKB-SubCell"/>
</dbReference>
<dbReference type="SUPFAM" id="SSF82689">
    <property type="entry name" value="Mechanosensitive channel protein MscS (YggB), C-terminal domain"/>
    <property type="match status" value="1"/>
</dbReference>
<name>A0A9D0YQZ0_9FIRM</name>
<dbReference type="InterPro" id="IPR006685">
    <property type="entry name" value="MscS_channel_2nd"/>
</dbReference>
<dbReference type="Pfam" id="PF21082">
    <property type="entry name" value="MS_channel_3rd"/>
    <property type="match status" value="1"/>
</dbReference>
<comment type="similarity">
    <text evidence="2">Belongs to the MscS (TC 1.A.23) family.</text>
</comment>
<organism evidence="10 11">
    <name type="scientific">Candidatus Enterenecus faecium</name>
    <dbReference type="NCBI Taxonomy" id="2840780"/>
    <lineage>
        <taxon>Bacteria</taxon>
        <taxon>Bacillati</taxon>
        <taxon>Bacillota</taxon>
        <taxon>Clostridia</taxon>
        <taxon>Eubacteriales</taxon>
        <taxon>Candidatus Enterenecus</taxon>
    </lineage>
</organism>
<feature type="domain" description="Mechanosensitive ion channel MscS" evidence="8">
    <location>
        <begin position="104"/>
        <end position="169"/>
    </location>
</feature>
<sequence>MPWNNLTELLSQLVDFAVGKILILVPVVVVSLIAIKIIMKLVDRMLGRLPTDETIKTLVRTSIKILLLAVAAIVLMSCLEIPVTSFVALLSVAGLALSLSIQNFLSNVFAGLQLLASKPFKVGDYVDAGNCSGTVYEIGLFYTKLTSVDNKLIQLPNSTIVGSNVINYSSQTHRRVEIKVTASYDAPTEKVKQVLSKVVEDNPLVDREKPIMVRVNNYQDSAIEYIIRVWCANEDYWTVYYDLMEAIKPAFDANNIEMTYPHLNVHMMKN</sequence>
<dbReference type="InterPro" id="IPR011014">
    <property type="entry name" value="MscS_channel_TM-2"/>
</dbReference>
<feature type="domain" description="Mechanosensitive ion channel MscS C-terminal" evidence="9">
    <location>
        <begin position="176"/>
        <end position="258"/>
    </location>
</feature>
<dbReference type="PANTHER" id="PTHR30221">
    <property type="entry name" value="SMALL-CONDUCTANCE MECHANOSENSITIVE CHANNEL"/>
    <property type="match status" value="1"/>
</dbReference>
<proteinExistence type="inferred from homology"/>
<dbReference type="PANTHER" id="PTHR30221:SF8">
    <property type="entry name" value="SMALL-CONDUCTANCE MECHANOSENSITIVE CHANNEL"/>
    <property type="match status" value="1"/>
</dbReference>
<evidence type="ECO:0000256" key="6">
    <source>
        <dbReference type="ARBA" id="ARBA00023136"/>
    </source>
</evidence>
<reference evidence="10" key="1">
    <citation type="submission" date="2020-10" db="EMBL/GenBank/DDBJ databases">
        <authorList>
            <person name="Gilroy R."/>
        </authorList>
    </citation>
    <scope>NUCLEOTIDE SEQUENCE</scope>
    <source>
        <strain evidence="10">ChiGjej2B2-12916</strain>
    </source>
</reference>
<reference evidence="10" key="2">
    <citation type="journal article" date="2021" name="PeerJ">
        <title>Extensive microbial diversity within the chicken gut microbiome revealed by metagenomics and culture.</title>
        <authorList>
            <person name="Gilroy R."/>
            <person name="Ravi A."/>
            <person name="Getino M."/>
            <person name="Pursley I."/>
            <person name="Horton D.L."/>
            <person name="Alikhan N.F."/>
            <person name="Baker D."/>
            <person name="Gharbi K."/>
            <person name="Hall N."/>
            <person name="Watson M."/>
            <person name="Adriaenssens E.M."/>
            <person name="Foster-Nyarko E."/>
            <person name="Jarju S."/>
            <person name="Secka A."/>
            <person name="Antonio M."/>
            <person name="Oren A."/>
            <person name="Chaudhuri R.R."/>
            <person name="La Ragione R."/>
            <person name="Hildebrand F."/>
            <person name="Pallen M.J."/>
        </authorList>
    </citation>
    <scope>NUCLEOTIDE SEQUENCE</scope>
    <source>
        <strain evidence="10">ChiGjej2B2-12916</strain>
    </source>
</reference>
<dbReference type="GO" id="GO:0008381">
    <property type="term" value="F:mechanosensitive monoatomic ion channel activity"/>
    <property type="evidence" value="ECO:0007669"/>
    <property type="project" value="InterPro"/>
</dbReference>
<keyword evidence="6 7" id="KW-0472">Membrane</keyword>
<evidence type="ECO:0000256" key="3">
    <source>
        <dbReference type="ARBA" id="ARBA00022475"/>
    </source>
</evidence>
<dbReference type="InterPro" id="IPR045275">
    <property type="entry name" value="MscS_archaea/bacteria_type"/>
</dbReference>
<keyword evidence="5 7" id="KW-1133">Transmembrane helix</keyword>
<keyword evidence="3" id="KW-1003">Cell membrane</keyword>
<dbReference type="SUPFAM" id="SSF50182">
    <property type="entry name" value="Sm-like ribonucleoproteins"/>
    <property type="match status" value="1"/>
</dbReference>
<dbReference type="InterPro" id="IPR010920">
    <property type="entry name" value="LSM_dom_sf"/>
</dbReference>
<evidence type="ECO:0000313" key="10">
    <source>
        <dbReference type="EMBL" id="HIQ60252.1"/>
    </source>
</evidence>